<dbReference type="RefSeq" id="WP_041967654.1">
    <property type="nucleotide sequence ID" value="NZ_BASE01000106.1"/>
</dbReference>
<proteinExistence type="predicted"/>
<dbReference type="PANTHER" id="PTHR37816">
    <property type="entry name" value="YALI0E33011P"/>
    <property type="match status" value="1"/>
</dbReference>
<dbReference type="Proteomes" id="UP000031014">
    <property type="component" value="Unassembled WGS sequence"/>
</dbReference>
<dbReference type="SUPFAM" id="SSF52540">
    <property type="entry name" value="P-loop containing nucleoside triphosphate hydrolases"/>
    <property type="match status" value="1"/>
</dbReference>
<dbReference type="Pfam" id="PF13238">
    <property type="entry name" value="AAA_18"/>
    <property type="match status" value="1"/>
</dbReference>
<reference evidence="1 2" key="1">
    <citation type="submission" date="2013-06" db="EMBL/GenBank/DDBJ databases">
        <title>Whole genome shotgun sequence of Bacillus selenatarsenatis SF-1.</title>
        <authorList>
            <person name="Kuroda M."/>
            <person name="Sei K."/>
            <person name="Yamashita M."/>
            <person name="Ike M."/>
        </authorList>
    </citation>
    <scope>NUCLEOTIDE SEQUENCE [LARGE SCALE GENOMIC DNA]</scope>
    <source>
        <strain evidence="1 2">SF-1</strain>
    </source>
</reference>
<dbReference type="InterPro" id="IPR052922">
    <property type="entry name" value="Cytidylate_Kinase-2"/>
</dbReference>
<dbReference type="Gene3D" id="3.40.50.300">
    <property type="entry name" value="P-loop containing nucleotide triphosphate hydrolases"/>
    <property type="match status" value="1"/>
</dbReference>
<dbReference type="EMBL" id="BASE01000106">
    <property type="protein sequence ID" value="GAM16039.1"/>
    <property type="molecule type" value="Genomic_DNA"/>
</dbReference>
<accession>A0A0A8X9U3</accession>
<protein>
    <submittedName>
        <fullName evidence="1">DNA topology modulation protein</fullName>
    </submittedName>
</protein>
<dbReference type="InterPro" id="IPR027417">
    <property type="entry name" value="P-loop_NTPase"/>
</dbReference>
<keyword evidence="2" id="KW-1185">Reference proteome</keyword>
<dbReference type="AlphaFoldDB" id="A0A0A8X9U3"/>
<dbReference type="STRING" id="1321606.SAMD00020551_4211"/>
<gene>
    <name evidence="1" type="ORF">SAMD00020551_4211</name>
</gene>
<comment type="caution">
    <text evidence="1">The sequence shown here is derived from an EMBL/GenBank/DDBJ whole genome shotgun (WGS) entry which is preliminary data.</text>
</comment>
<sequence length="178" mass="21160">MTKIKPNKIHIIGSVGSGKTTLARSLSARFNLPHHELDNVVWKRTDMGDIRRSDRERDEYLKSIVNTDSWIIEGVHYEWVADSFENADMIIFLDLSYRKRKYRIIRRFILQKLGVEKANYAPTLKIFRKMFVWNRYFEEKSRQEILTILGVHQNKLCIIKEAIELEKNIFPEAMAWKS</sequence>
<evidence type="ECO:0000313" key="1">
    <source>
        <dbReference type="EMBL" id="GAM16039.1"/>
    </source>
</evidence>
<evidence type="ECO:0000313" key="2">
    <source>
        <dbReference type="Proteomes" id="UP000031014"/>
    </source>
</evidence>
<dbReference type="PANTHER" id="PTHR37816:SF2">
    <property type="entry name" value="DNA TOPOLOGY MODULATION PROTEIN FLAR-RELATED PROTEIN"/>
    <property type="match status" value="1"/>
</dbReference>
<organism evidence="1 2">
    <name type="scientific">Mesobacillus selenatarsenatis (strain DSM 18680 / JCM 14380 / FERM P-15431 / SF-1)</name>
    <dbReference type="NCBI Taxonomy" id="1321606"/>
    <lineage>
        <taxon>Bacteria</taxon>
        <taxon>Bacillati</taxon>
        <taxon>Bacillota</taxon>
        <taxon>Bacilli</taxon>
        <taxon>Bacillales</taxon>
        <taxon>Bacillaceae</taxon>
        <taxon>Mesobacillus</taxon>
    </lineage>
</organism>
<dbReference type="OrthoDB" id="1201990at2"/>
<name>A0A0A8X9U3_MESS1</name>